<dbReference type="Gene3D" id="3.10.580.10">
    <property type="entry name" value="CBS-domain"/>
    <property type="match status" value="1"/>
</dbReference>
<dbReference type="GO" id="GO:0046872">
    <property type="term" value="F:metal ion binding"/>
    <property type="evidence" value="ECO:0007669"/>
    <property type="project" value="UniProtKB-KW"/>
</dbReference>
<dbReference type="InterPro" id="IPR046348">
    <property type="entry name" value="SIS_dom_sf"/>
</dbReference>
<dbReference type="SUPFAM" id="SSF53697">
    <property type="entry name" value="SIS domain"/>
    <property type="match status" value="1"/>
</dbReference>
<feature type="binding site" evidence="5">
    <location>
        <position position="92"/>
    </location>
    <ligand>
        <name>Zn(2+)</name>
        <dbReference type="ChEBI" id="CHEBI:29105"/>
    </ligand>
</feature>
<protein>
    <submittedName>
        <fullName evidence="10">Arabinose 5-phosphate isomerase KpsF</fullName>
        <ecNumber evidence="10">5.3.1.13</ecNumber>
    </submittedName>
</protein>
<evidence type="ECO:0000313" key="11">
    <source>
        <dbReference type="Proteomes" id="UP000322699"/>
    </source>
</evidence>
<evidence type="ECO:0000256" key="4">
    <source>
        <dbReference type="PIRNR" id="PIRNR004692"/>
    </source>
</evidence>
<dbReference type="InterPro" id="IPR035474">
    <property type="entry name" value="SIS_Kpsf"/>
</dbReference>
<dbReference type="AlphaFoldDB" id="A0A5B1CDA1"/>
<dbReference type="PANTHER" id="PTHR42745:SF1">
    <property type="entry name" value="ARABINOSE 5-PHOSPHATE ISOMERASE KDSD"/>
    <property type="match status" value="1"/>
</dbReference>
<dbReference type="InterPro" id="IPR050986">
    <property type="entry name" value="GutQ/KpsF_isomerases"/>
</dbReference>
<dbReference type="GO" id="GO:0019146">
    <property type="term" value="F:arabinose-5-phosphate isomerase activity"/>
    <property type="evidence" value="ECO:0007669"/>
    <property type="project" value="UniProtKB-EC"/>
</dbReference>
<dbReference type="InterPro" id="IPR004800">
    <property type="entry name" value="KdsD/KpsF-type"/>
</dbReference>
<dbReference type="EC" id="5.3.1.13" evidence="10"/>
<comment type="similarity">
    <text evidence="1 4">Belongs to the SIS family. GutQ/KpsF subfamily.</text>
</comment>
<keyword evidence="10" id="KW-0413">Isomerase</keyword>
<evidence type="ECO:0000256" key="1">
    <source>
        <dbReference type="ARBA" id="ARBA00008165"/>
    </source>
</evidence>
<dbReference type="SMART" id="SM00116">
    <property type="entry name" value="CBS"/>
    <property type="match status" value="2"/>
</dbReference>
<dbReference type="Gene3D" id="3.40.50.10490">
    <property type="entry name" value="Glucose-6-phosphate isomerase like protein, domain 1"/>
    <property type="match status" value="1"/>
</dbReference>
<dbReference type="PROSITE" id="PS51371">
    <property type="entry name" value="CBS"/>
    <property type="match status" value="2"/>
</dbReference>
<dbReference type="GO" id="GO:0097367">
    <property type="term" value="F:carbohydrate derivative binding"/>
    <property type="evidence" value="ECO:0007669"/>
    <property type="project" value="InterPro"/>
</dbReference>
<evidence type="ECO:0000259" key="8">
    <source>
        <dbReference type="PROSITE" id="PS51371"/>
    </source>
</evidence>
<accession>A0A5B1CDA1</accession>
<name>A0A5B1CDA1_9BACT</name>
<dbReference type="PIRSF" id="PIRSF004692">
    <property type="entry name" value="KdsD_KpsF"/>
    <property type="match status" value="1"/>
</dbReference>
<keyword evidence="11" id="KW-1185">Reference proteome</keyword>
<feature type="domain" description="SIS" evidence="9">
    <location>
        <begin position="51"/>
        <end position="194"/>
    </location>
</feature>
<dbReference type="NCBIfam" id="TIGR00393">
    <property type="entry name" value="kpsF"/>
    <property type="match status" value="1"/>
</dbReference>
<feature type="site" description="Catalytically relevant" evidence="6">
    <location>
        <position position="69"/>
    </location>
</feature>
<evidence type="ECO:0000256" key="5">
    <source>
        <dbReference type="PIRSR" id="PIRSR004692-2"/>
    </source>
</evidence>
<evidence type="ECO:0000256" key="6">
    <source>
        <dbReference type="PIRSR" id="PIRSR004692-3"/>
    </source>
</evidence>
<dbReference type="InterPro" id="IPR000644">
    <property type="entry name" value="CBS_dom"/>
</dbReference>
<feature type="site" description="Catalytically relevant" evidence="6">
    <location>
        <position position="162"/>
    </location>
</feature>
<feature type="domain" description="CBS" evidence="8">
    <location>
        <begin position="289"/>
        <end position="347"/>
    </location>
</feature>
<dbReference type="Pfam" id="PF00571">
    <property type="entry name" value="CBS"/>
    <property type="match status" value="2"/>
</dbReference>
<reference evidence="10 11" key="1">
    <citation type="submission" date="2019-08" db="EMBL/GenBank/DDBJ databases">
        <title>Deep-cultivation of Planctomycetes and their phenomic and genomic characterization uncovers novel biology.</title>
        <authorList>
            <person name="Wiegand S."/>
            <person name="Jogler M."/>
            <person name="Boedeker C."/>
            <person name="Pinto D."/>
            <person name="Vollmers J."/>
            <person name="Rivas-Marin E."/>
            <person name="Kohn T."/>
            <person name="Peeters S.H."/>
            <person name="Heuer A."/>
            <person name="Rast P."/>
            <person name="Oberbeckmann S."/>
            <person name="Bunk B."/>
            <person name="Jeske O."/>
            <person name="Meyerdierks A."/>
            <person name="Storesund J.E."/>
            <person name="Kallscheuer N."/>
            <person name="Luecker S."/>
            <person name="Lage O.M."/>
            <person name="Pohl T."/>
            <person name="Merkel B.J."/>
            <person name="Hornburger P."/>
            <person name="Mueller R.-W."/>
            <person name="Bruemmer F."/>
            <person name="Labrenz M."/>
            <person name="Spormann A.M."/>
            <person name="Op Den Camp H."/>
            <person name="Overmann J."/>
            <person name="Amann R."/>
            <person name="Jetten M.S.M."/>
            <person name="Mascher T."/>
            <person name="Medema M.H."/>
            <person name="Devos D.P."/>
            <person name="Kaster A.-K."/>
            <person name="Ovreas L."/>
            <person name="Rohde M."/>
            <person name="Galperin M.Y."/>
            <person name="Jogler C."/>
        </authorList>
    </citation>
    <scope>NUCLEOTIDE SEQUENCE [LARGE SCALE GENOMIC DNA]</scope>
    <source>
        <strain evidence="10 11">LF1</strain>
    </source>
</reference>
<evidence type="ECO:0000259" key="9">
    <source>
        <dbReference type="PROSITE" id="PS51464"/>
    </source>
</evidence>
<dbReference type="Proteomes" id="UP000322699">
    <property type="component" value="Unassembled WGS sequence"/>
</dbReference>
<feature type="site" description="Catalytically relevant" evidence="6">
    <location>
        <position position="121"/>
    </location>
</feature>
<dbReference type="GO" id="GO:1901135">
    <property type="term" value="P:carbohydrate derivative metabolic process"/>
    <property type="evidence" value="ECO:0007669"/>
    <property type="project" value="InterPro"/>
</dbReference>
<keyword evidence="3 7" id="KW-0129">CBS domain</keyword>
<evidence type="ECO:0000256" key="3">
    <source>
        <dbReference type="ARBA" id="ARBA00023122"/>
    </source>
</evidence>
<dbReference type="GO" id="GO:0005975">
    <property type="term" value="P:carbohydrate metabolic process"/>
    <property type="evidence" value="ECO:0007669"/>
    <property type="project" value="InterPro"/>
</dbReference>
<keyword evidence="2" id="KW-0677">Repeat</keyword>
<keyword evidence="5" id="KW-0479">Metal-binding</keyword>
<dbReference type="RefSeq" id="WP_084422218.1">
    <property type="nucleotide sequence ID" value="NZ_LWSK01000001.1"/>
</dbReference>
<dbReference type="EMBL" id="VRLW01000001">
    <property type="protein sequence ID" value="KAA1258546.1"/>
    <property type="molecule type" value="Genomic_DNA"/>
</dbReference>
<organism evidence="10 11">
    <name type="scientific">Rubripirellula obstinata</name>
    <dbReference type="NCBI Taxonomy" id="406547"/>
    <lineage>
        <taxon>Bacteria</taxon>
        <taxon>Pseudomonadati</taxon>
        <taxon>Planctomycetota</taxon>
        <taxon>Planctomycetia</taxon>
        <taxon>Pirellulales</taxon>
        <taxon>Pirellulaceae</taxon>
        <taxon>Rubripirellula</taxon>
    </lineage>
</organism>
<dbReference type="PANTHER" id="PTHR42745">
    <property type="match status" value="1"/>
</dbReference>
<gene>
    <name evidence="10" type="primary">kpsF</name>
    <name evidence="10" type="ORF">LF1_10660</name>
</gene>
<keyword evidence="5" id="KW-0862">Zinc</keyword>
<feature type="domain" description="CBS" evidence="8">
    <location>
        <begin position="219"/>
        <end position="279"/>
    </location>
</feature>
<evidence type="ECO:0000313" key="10">
    <source>
        <dbReference type="EMBL" id="KAA1258546.1"/>
    </source>
</evidence>
<sequence>MSSSAASKLTTELPFPATLIERLAAIRQIVADEGHALIATSKSLSPQAVTAAEMTANCQGNVVVTGVGKAGLVGQKLVATLASTGSPAHFLHPTEAIHGDLGRVRDNDVVWALSNSGRSEEVVQIASHLRCHSAGLIAITASDDNPLAAAADVVVAIGKHDEACVHGLAPTTSTTVMMAVGDAIAMLASRLRKFTPQDFAKFHPGGALGKKLANVHQIMRPLAQCRIADQQTTIRQAMVSQTKTGRRTGAIMLVDDNKNLCGIFTDSDLARLLESRDESALDRPIADRMTASPTTVDSDMLLQDAIAMMSKRRISELPVVDADGKPVGLVDITDVIGLADGYREEDFAKPMAVPFSPKKQTPT</sequence>
<dbReference type="PROSITE" id="PS51464">
    <property type="entry name" value="SIS"/>
    <property type="match status" value="1"/>
</dbReference>
<dbReference type="Pfam" id="PF01380">
    <property type="entry name" value="SIS"/>
    <property type="match status" value="1"/>
</dbReference>
<proteinExistence type="inferred from homology"/>
<dbReference type="CDD" id="cd05014">
    <property type="entry name" value="SIS_Kpsf"/>
    <property type="match status" value="1"/>
</dbReference>
<evidence type="ECO:0000256" key="2">
    <source>
        <dbReference type="ARBA" id="ARBA00022737"/>
    </source>
</evidence>
<dbReference type="InterPro" id="IPR046342">
    <property type="entry name" value="CBS_dom_sf"/>
</dbReference>
<feature type="site" description="Catalytically relevant" evidence="6">
    <location>
        <position position="203"/>
    </location>
</feature>
<evidence type="ECO:0000256" key="7">
    <source>
        <dbReference type="PROSITE-ProRule" id="PRU00703"/>
    </source>
</evidence>
<comment type="caution">
    <text evidence="10">The sequence shown here is derived from an EMBL/GenBank/DDBJ whole genome shotgun (WGS) entry which is preliminary data.</text>
</comment>
<dbReference type="InterPro" id="IPR001347">
    <property type="entry name" value="SIS_dom"/>
</dbReference>